<evidence type="ECO:0000313" key="3">
    <source>
        <dbReference type="EMBL" id="MBB5897255.1"/>
    </source>
</evidence>
<sequence length="183" mass="19263">MTFGGNLLIGASGSGAVAFLPMFLSALRTEFSGSVTVLMTHSATTFLPASTMGLFADRVVTGGDPTTWARSNHVTLAEEHDLFVVLPATANTLAAAAIGGAPNLLTTTVLEFPTPVVFFPVMSAQMWAKPSVQRNAALLREDGHEIVNPAVGPRYDVALGRFVTGPTPPTPPQFVSKVAERLR</sequence>
<dbReference type="PANTHER" id="PTHR14359">
    <property type="entry name" value="HOMO-OLIGOMERIC FLAVIN CONTAINING CYS DECARBOXYLASE FAMILY"/>
    <property type="match status" value="1"/>
</dbReference>
<accession>A0A7W9KR92</accession>
<protein>
    <submittedName>
        <fullName evidence="3">Phosphopantothenoylcysteine synthetase/decarboxylase</fullName>
    </submittedName>
</protein>
<reference evidence="3 4" key="1">
    <citation type="submission" date="2020-08" db="EMBL/GenBank/DDBJ databases">
        <title>Sequencing the genomes of 1000 actinobacteria strains.</title>
        <authorList>
            <person name="Klenk H.-P."/>
        </authorList>
    </citation>
    <scope>NUCLEOTIDE SEQUENCE [LARGE SCALE GENOMIC DNA]</scope>
    <source>
        <strain evidence="3 4">DSM 43851</strain>
    </source>
</reference>
<evidence type="ECO:0000256" key="1">
    <source>
        <dbReference type="SAM" id="Phobius"/>
    </source>
</evidence>
<dbReference type="Pfam" id="PF02441">
    <property type="entry name" value="Flavoprotein"/>
    <property type="match status" value="1"/>
</dbReference>
<dbReference type="InterPro" id="IPR036551">
    <property type="entry name" value="Flavin_trans-like"/>
</dbReference>
<dbReference type="EMBL" id="JACHIR010000002">
    <property type="protein sequence ID" value="MBB5897255.1"/>
    <property type="molecule type" value="Genomic_DNA"/>
</dbReference>
<gene>
    <name evidence="3" type="ORF">BJ998_008514</name>
</gene>
<dbReference type="Gene3D" id="3.40.50.1950">
    <property type="entry name" value="Flavin prenyltransferase-like"/>
    <property type="match status" value="1"/>
</dbReference>
<feature type="domain" description="Flavoprotein" evidence="2">
    <location>
        <begin position="6"/>
        <end position="147"/>
    </location>
</feature>
<dbReference type="RefSeq" id="WP_184869702.1">
    <property type="nucleotide sequence ID" value="NZ_BAAAWY010000071.1"/>
</dbReference>
<dbReference type="Proteomes" id="UP000585638">
    <property type="component" value="Unassembled WGS sequence"/>
</dbReference>
<evidence type="ECO:0000313" key="4">
    <source>
        <dbReference type="Proteomes" id="UP000585638"/>
    </source>
</evidence>
<name>A0A7W9KR92_9PSEU</name>
<dbReference type="InterPro" id="IPR003382">
    <property type="entry name" value="Flavoprotein"/>
</dbReference>
<dbReference type="SUPFAM" id="SSF52507">
    <property type="entry name" value="Homo-oligomeric flavin-containing Cys decarboxylases, HFCD"/>
    <property type="match status" value="1"/>
</dbReference>
<keyword evidence="1" id="KW-0472">Membrane</keyword>
<keyword evidence="4" id="KW-1185">Reference proteome</keyword>
<feature type="transmembrane region" description="Helical" evidence="1">
    <location>
        <begin position="6"/>
        <end position="24"/>
    </location>
</feature>
<dbReference type="GO" id="GO:0010181">
    <property type="term" value="F:FMN binding"/>
    <property type="evidence" value="ECO:0007669"/>
    <property type="project" value="TreeGrafter"/>
</dbReference>
<organism evidence="3 4">
    <name type="scientific">Kutzneria kofuensis</name>
    <dbReference type="NCBI Taxonomy" id="103725"/>
    <lineage>
        <taxon>Bacteria</taxon>
        <taxon>Bacillati</taxon>
        <taxon>Actinomycetota</taxon>
        <taxon>Actinomycetes</taxon>
        <taxon>Pseudonocardiales</taxon>
        <taxon>Pseudonocardiaceae</taxon>
        <taxon>Kutzneria</taxon>
    </lineage>
</organism>
<proteinExistence type="predicted"/>
<dbReference type="GO" id="GO:0015937">
    <property type="term" value="P:coenzyme A biosynthetic process"/>
    <property type="evidence" value="ECO:0007669"/>
    <property type="project" value="TreeGrafter"/>
</dbReference>
<dbReference type="GO" id="GO:0071513">
    <property type="term" value="C:phosphopantothenoylcysteine decarboxylase complex"/>
    <property type="evidence" value="ECO:0007669"/>
    <property type="project" value="TreeGrafter"/>
</dbReference>
<dbReference type="GO" id="GO:0004633">
    <property type="term" value="F:phosphopantothenoylcysteine decarboxylase activity"/>
    <property type="evidence" value="ECO:0007669"/>
    <property type="project" value="TreeGrafter"/>
</dbReference>
<evidence type="ECO:0000259" key="2">
    <source>
        <dbReference type="Pfam" id="PF02441"/>
    </source>
</evidence>
<dbReference type="AlphaFoldDB" id="A0A7W9KR92"/>
<keyword evidence="1" id="KW-1133">Transmembrane helix</keyword>
<keyword evidence="1" id="KW-0812">Transmembrane</keyword>
<dbReference type="PANTHER" id="PTHR14359:SF6">
    <property type="entry name" value="PHOSPHOPANTOTHENOYLCYSTEINE DECARBOXYLASE"/>
    <property type="match status" value="1"/>
</dbReference>
<comment type="caution">
    <text evidence="3">The sequence shown here is derived from an EMBL/GenBank/DDBJ whole genome shotgun (WGS) entry which is preliminary data.</text>
</comment>